<gene>
    <name evidence="1" type="ORF">D7X12_13245</name>
</gene>
<dbReference type="Proteomes" id="UP000273405">
    <property type="component" value="Unassembled WGS sequence"/>
</dbReference>
<protein>
    <submittedName>
        <fullName evidence="1">Uncharacterized protein</fullName>
    </submittedName>
</protein>
<dbReference type="EMBL" id="RAWG01000066">
    <property type="protein sequence ID" value="RKH43485.1"/>
    <property type="molecule type" value="Genomic_DNA"/>
</dbReference>
<comment type="caution">
    <text evidence="1">The sequence shown here is derived from an EMBL/GenBank/DDBJ whole genome shotgun (WGS) entry which is preliminary data.</text>
</comment>
<proteinExistence type="predicted"/>
<dbReference type="AlphaFoldDB" id="A0A3A8NQR8"/>
<reference evidence="2" key="1">
    <citation type="submission" date="2018-09" db="EMBL/GenBank/DDBJ databases">
        <authorList>
            <person name="Livingstone P.G."/>
            <person name="Whitworth D.E."/>
        </authorList>
    </citation>
    <scope>NUCLEOTIDE SEQUENCE [LARGE SCALE GENOMIC DNA]</scope>
    <source>
        <strain evidence="2">CA040B</strain>
    </source>
</reference>
<accession>A0A3A8NQR8</accession>
<sequence length="135" mass="14891">MEARSHHVEITGAVVARAGISLGRPSSLEVDPREVRGIRFPENVLAFDGDDAAPFEAKSNIRSSLGIIPLAVRHAGNQPKPANKVLFRDPTTYRHLQAPGIRDEIKDLPFLHLKLTGKSMDPIRRRNDVGICNPQ</sequence>
<keyword evidence="2" id="KW-1185">Reference proteome</keyword>
<name>A0A3A8NQR8_9BACT</name>
<evidence type="ECO:0000313" key="1">
    <source>
        <dbReference type="EMBL" id="RKH43485.1"/>
    </source>
</evidence>
<organism evidence="1 2">
    <name type="scientific">Corallococcus sicarius</name>
    <dbReference type="NCBI Taxonomy" id="2316726"/>
    <lineage>
        <taxon>Bacteria</taxon>
        <taxon>Pseudomonadati</taxon>
        <taxon>Myxococcota</taxon>
        <taxon>Myxococcia</taxon>
        <taxon>Myxococcales</taxon>
        <taxon>Cystobacterineae</taxon>
        <taxon>Myxococcaceae</taxon>
        <taxon>Corallococcus</taxon>
    </lineage>
</organism>
<evidence type="ECO:0000313" key="2">
    <source>
        <dbReference type="Proteomes" id="UP000273405"/>
    </source>
</evidence>